<feature type="domain" description="DUF927" evidence="1">
    <location>
        <begin position="92"/>
        <end position="366"/>
    </location>
</feature>
<evidence type="ECO:0000259" key="1">
    <source>
        <dbReference type="Pfam" id="PF06048"/>
    </source>
</evidence>
<sequence>MSEHGELKTYESASIAKGAAFLDEKAGNCTDIDTTGVTEVTRVNALIDKVQSGNLARESKVTEDTNQVPKIEECPAFRVFDEFVDYEKKKLSPGVWYFEINKDNEITKTRVCSPLHIEAVTYDRQNNNFGRLLRFKTTLKSWRNWAMPMELLKGDSSELRGELLAMGVEIQPGGKARNLLSTYLQSHPPKKHMQCVLQAGWCNDSFVLPDKVYGYGADKIIFQSGERQHDEYTTAGTLQGWKDNMAAYAVNNPILMLAISSAFAGALIKRCHVDSGGVHFVGASSTGKSTAGMVASSVWGGKNYRRTWRTTSNGLEGVAVLFNDGLLVLDEIGECDPREVGAMVYALGNGKGKQRANRSGNARSVNSWQCFVLSNGEHSIPTVMNEGGHRCNAGQEVRLLDLPVERQHGIFDDLHGFEAGDKLSDRLKEASAKHFGIAGRKFLEKVTQDSRGFTGMLQKIKDSTLFHIDGAQGQHKRAAARFALIGLAGELATEYGVTGWNTGTALNAAAECFKIWCSTRGKGNTEQHKITEQVNAFIDRHGDSRFSGKSNTDNALIRDRAGWWEDSMRPVLPSRIFLVLMLR</sequence>
<dbReference type="STRING" id="52441.SAMN05216302_10251"/>
<dbReference type="InterPro" id="IPR009270">
    <property type="entry name" value="DUF927"/>
</dbReference>
<dbReference type="Proteomes" id="UP000199533">
    <property type="component" value="Unassembled WGS sequence"/>
</dbReference>
<keyword evidence="2" id="KW-0067">ATP-binding</keyword>
<organism evidence="2 3">
    <name type="scientific">Nitrosomonas aestuarii</name>
    <dbReference type="NCBI Taxonomy" id="52441"/>
    <lineage>
        <taxon>Bacteria</taxon>
        <taxon>Pseudomonadati</taxon>
        <taxon>Pseudomonadota</taxon>
        <taxon>Betaproteobacteria</taxon>
        <taxon>Nitrosomonadales</taxon>
        <taxon>Nitrosomonadaceae</taxon>
        <taxon>Nitrosomonas</taxon>
    </lineage>
</organism>
<dbReference type="Pfam" id="PF06048">
    <property type="entry name" value="DUF927"/>
    <property type="match status" value="1"/>
</dbReference>
<name>A0A1I4E4N0_9PROT</name>
<evidence type="ECO:0000313" key="2">
    <source>
        <dbReference type="EMBL" id="SFK99306.1"/>
    </source>
</evidence>
<keyword evidence="2" id="KW-0547">Nucleotide-binding</keyword>
<reference evidence="3" key="1">
    <citation type="submission" date="2016-10" db="EMBL/GenBank/DDBJ databases">
        <authorList>
            <person name="Varghese N."/>
            <person name="Submissions S."/>
        </authorList>
    </citation>
    <scope>NUCLEOTIDE SEQUENCE [LARGE SCALE GENOMIC DNA]</scope>
    <source>
        <strain evidence="3">Nm69</strain>
    </source>
</reference>
<keyword evidence="2" id="KW-0378">Hydrolase</keyword>
<dbReference type="RefSeq" id="WP_090701275.1">
    <property type="nucleotide sequence ID" value="NZ_FOSP01000025.1"/>
</dbReference>
<proteinExistence type="predicted"/>
<evidence type="ECO:0000313" key="3">
    <source>
        <dbReference type="Proteomes" id="UP000199533"/>
    </source>
</evidence>
<dbReference type="AlphaFoldDB" id="A0A1I4E4N0"/>
<dbReference type="EMBL" id="FOSP01000025">
    <property type="protein sequence ID" value="SFK99306.1"/>
    <property type="molecule type" value="Genomic_DNA"/>
</dbReference>
<protein>
    <submittedName>
        <fullName evidence="2">Putative DNA primase/helicase</fullName>
    </submittedName>
</protein>
<keyword evidence="3" id="KW-1185">Reference proteome</keyword>
<dbReference type="OrthoDB" id="784829at2"/>
<gene>
    <name evidence="2" type="ORF">SAMN05216302_10251</name>
</gene>
<keyword evidence="2" id="KW-0347">Helicase</keyword>
<dbReference type="GO" id="GO:0004386">
    <property type="term" value="F:helicase activity"/>
    <property type="evidence" value="ECO:0007669"/>
    <property type="project" value="UniProtKB-KW"/>
</dbReference>
<accession>A0A1I4E4N0</accession>